<keyword evidence="7" id="KW-1185">Reference proteome</keyword>
<dbReference type="EMBL" id="JAGTUF010000025">
    <property type="protein sequence ID" value="MBR9973545.1"/>
    <property type="molecule type" value="Genomic_DNA"/>
</dbReference>
<dbReference type="Gene3D" id="3.40.50.300">
    <property type="entry name" value="P-loop containing nucleotide triphosphate hydrolases"/>
    <property type="match status" value="1"/>
</dbReference>
<dbReference type="NCBIfam" id="TIGR02982">
    <property type="entry name" value="heterocyst_DevA"/>
    <property type="match status" value="1"/>
</dbReference>
<evidence type="ECO:0000313" key="6">
    <source>
        <dbReference type="EMBL" id="MBR9973545.1"/>
    </source>
</evidence>
<keyword evidence="2" id="KW-0547">Nucleotide-binding</keyword>
<dbReference type="PROSITE" id="PS00211">
    <property type="entry name" value="ABC_TRANSPORTER_1"/>
    <property type="match status" value="1"/>
</dbReference>
<dbReference type="Proteomes" id="UP000680714">
    <property type="component" value="Unassembled WGS sequence"/>
</dbReference>
<dbReference type="PANTHER" id="PTHR24220">
    <property type="entry name" value="IMPORT ATP-BINDING PROTEIN"/>
    <property type="match status" value="1"/>
</dbReference>
<dbReference type="InterPro" id="IPR017871">
    <property type="entry name" value="ABC_transporter-like_CS"/>
</dbReference>
<evidence type="ECO:0000256" key="3">
    <source>
        <dbReference type="ARBA" id="ARBA00022840"/>
    </source>
</evidence>
<dbReference type="PROSITE" id="PS50042">
    <property type="entry name" value="CNMP_BINDING_3"/>
    <property type="match status" value="1"/>
</dbReference>
<evidence type="ECO:0000256" key="1">
    <source>
        <dbReference type="ARBA" id="ARBA00022448"/>
    </source>
</evidence>
<accession>A0ABS5IGN4</accession>
<evidence type="ECO:0000313" key="7">
    <source>
        <dbReference type="Proteomes" id="UP000680714"/>
    </source>
</evidence>
<dbReference type="InterPro" id="IPR003439">
    <property type="entry name" value="ABC_transporter-like_ATP-bd"/>
</dbReference>
<protein>
    <submittedName>
        <fullName evidence="6">ATP-binding cassette domain-containing protein</fullName>
    </submittedName>
</protein>
<dbReference type="SUPFAM" id="SSF52540">
    <property type="entry name" value="P-loop containing nucleoside triphosphate hydrolases"/>
    <property type="match status" value="1"/>
</dbReference>
<dbReference type="SMART" id="SM00382">
    <property type="entry name" value="AAA"/>
    <property type="match status" value="1"/>
</dbReference>
<dbReference type="SMART" id="SM00100">
    <property type="entry name" value="cNMP"/>
    <property type="match status" value="1"/>
</dbReference>
<proteinExistence type="predicted"/>
<dbReference type="SUPFAM" id="SSF51206">
    <property type="entry name" value="cAMP-binding domain-like"/>
    <property type="match status" value="1"/>
</dbReference>
<dbReference type="InterPro" id="IPR014710">
    <property type="entry name" value="RmlC-like_jellyroll"/>
</dbReference>
<dbReference type="InterPro" id="IPR017911">
    <property type="entry name" value="MacB-like_ATP-bd"/>
</dbReference>
<dbReference type="PROSITE" id="PS50893">
    <property type="entry name" value="ABC_TRANSPORTER_2"/>
    <property type="match status" value="1"/>
</dbReference>
<dbReference type="CDD" id="cd03255">
    <property type="entry name" value="ABC_MJ0796_LolCDE_FtsE"/>
    <property type="match status" value="1"/>
</dbReference>
<gene>
    <name evidence="6" type="ORF">KEC16_17595</name>
</gene>
<dbReference type="PANTHER" id="PTHR24220:SF376">
    <property type="entry name" value="ABC TRANSPORTER"/>
    <property type="match status" value="1"/>
</dbReference>
<dbReference type="InterPro" id="IPR003593">
    <property type="entry name" value="AAA+_ATPase"/>
</dbReference>
<evidence type="ECO:0000256" key="2">
    <source>
        <dbReference type="ARBA" id="ARBA00022741"/>
    </source>
</evidence>
<name>A0ABS5IGN4_9PROT</name>
<dbReference type="Gene3D" id="2.60.120.10">
    <property type="entry name" value="Jelly Rolls"/>
    <property type="match status" value="1"/>
</dbReference>
<dbReference type="InterPro" id="IPR015854">
    <property type="entry name" value="ABC_transpr_LolD-like"/>
</dbReference>
<dbReference type="Pfam" id="PF00027">
    <property type="entry name" value="cNMP_binding"/>
    <property type="match status" value="1"/>
</dbReference>
<sequence length="366" mass="39732">MSAAAAFAPVRVEGLSHYFGDGASRAQVLFDLSLEIEPGSLVILTGPSGSGKTTLLTLMGALRSIQDGRLEVLGTSLSGLQGAALTQLRRDIGFIFQMHNLFDSLTALQNLIMATHVADTPPDQARRRCLALLERLGLGHRIDHKPAMLSGGQRQRVAVARALVNAPRLILADEPTAALDQASGREVVTMLREFAATEGRAVVMVTHDNRIIGLADRIMSMVDGRIVSDVRVNEAVDLSMALRNIDLFARLSTAELTQVAEKMTQRPFRDGEVFMRQGEEGDLFYLLRDGQAQVIVSQNGSESAITTLGPGQYFGERALITGEPRNATVVGRGDGRIATLSKQDFQQALRLAPDLPEQLTRIYFGR</sequence>
<keyword evidence="3 6" id="KW-0067">ATP-binding</keyword>
<organism evidence="6 7">
    <name type="scientific">Magnetospirillum sulfuroxidans</name>
    <dbReference type="NCBI Taxonomy" id="611300"/>
    <lineage>
        <taxon>Bacteria</taxon>
        <taxon>Pseudomonadati</taxon>
        <taxon>Pseudomonadota</taxon>
        <taxon>Alphaproteobacteria</taxon>
        <taxon>Rhodospirillales</taxon>
        <taxon>Rhodospirillaceae</taxon>
        <taxon>Magnetospirillum</taxon>
    </lineage>
</organism>
<dbReference type="RefSeq" id="WP_211551376.1">
    <property type="nucleotide sequence ID" value="NZ_JAGTUF010000025.1"/>
</dbReference>
<dbReference type="InterPro" id="IPR000595">
    <property type="entry name" value="cNMP-bd_dom"/>
</dbReference>
<dbReference type="InterPro" id="IPR018490">
    <property type="entry name" value="cNMP-bd_dom_sf"/>
</dbReference>
<keyword evidence="1" id="KW-0813">Transport</keyword>
<dbReference type="Pfam" id="PF00005">
    <property type="entry name" value="ABC_tran"/>
    <property type="match status" value="1"/>
</dbReference>
<dbReference type="InterPro" id="IPR027417">
    <property type="entry name" value="P-loop_NTPase"/>
</dbReference>
<dbReference type="PRINTS" id="PR00103">
    <property type="entry name" value="CAMPKINASE"/>
</dbReference>
<dbReference type="InterPro" id="IPR014324">
    <property type="entry name" value="ABC_heterocyst_DevA"/>
</dbReference>
<reference evidence="6 7" key="1">
    <citation type="submission" date="2021-04" db="EMBL/GenBank/DDBJ databases">
        <title>Magnetospirillum sulfuroxidans sp. nov., a facultative chemolithoautotrophic sulfur-oxidizing alphaproteobacterium isolated from freshwater sediment and proposals for Paramagetospirillum gen. nov., and Magnetospirillaceae fam. nov.</title>
        <authorList>
            <person name="Koziaeva V."/>
            <person name="Geelhoed J.S."/>
            <person name="Sorokin D.Y."/>
            <person name="Grouzdev D.S."/>
        </authorList>
    </citation>
    <scope>NUCLEOTIDE SEQUENCE [LARGE SCALE GENOMIC DNA]</scope>
    <source>
        <strain evidence="6 7">J10</strain>
    </source>
</reference>
<dbReference type="CDD" id="cd00038">
    <property type="entry name" value="CAP_ED"/>
    <property type="match status" value="1"/>
</dbReference>
<feature type="domain" description="Cyclic nucleotide-binding" evidence="4">
    <location>
        <begin position="247"/>
        <end position="366"/>
    </location>
</feature>
<dbReference type="GO" id="GO:0005524">
    <property type="term" value="F:ATP binding"/>
    <property type="evidence" value="ECO:0007669"/>
    <property type="project" value="UniProtKB-KW"/>
</dbReference>
<evidence type="ECO:0000259" key="4">
    <source>
        <dbReference type="PROSITE" id="PS50042"/>
    </source>
</evidence>
<evidence type="ECO:0000259" key="5">
    <source>
        <dbReference type="PROSITE" id="PS50893"/>
    </source>
</evidence>
<feature type="domain" description="ABC transporter" evidence="5">
    <location>
        <begin position="10"/>
        <end position="248"/>
    </location>
</feature>
<comment type="caution">
    <text evidence="6">The sequence shown here is derived from an EMBL/GenBank/DDBJ whole genome shotgun (WGS) entry which is preliminary data.</text>
</comment>